<reference evidence="2" key="1">
    <citation type="submission" date="2016-11" db="EMBL/GenBank/DDBJ databases">
        <authorList>
            <person name="Varghese N."/>
            <person name="Submissions S."/>
        </authorList>
    </citation>
    <scope>NUCLEOTIDE SEQUENCE [LARGE SCALE GENOMIC DNA]</scope>
    <source>
        <strain evidence="2">DSM 21264</strain>
    </source>
</reference>
<protein>
    <submittedName>
        <fullName evidence="1">Uncharacterized protein</fullName>
    </submittedName>
</protein>
<evidence type="ECO:0000313" key="1">
    <source>
        <dbReference type="EMBL" id="SHE30598.1"/>
    </source>
</evidence>
<name>A0A1M4SEK4_VIBGA</name>
<accession>A0A1M4SEK4</accession>
<evidence type="ECO:0000313" key="2">
    <source>
        <dbReference type="Proteomes" id="UP000184159"/>
    </source>
</evidence>
<dbReference type="EMBL" id="FQUH01000001">
    <property type="protein sequence ID" value="SHE30598.1"/>
    <property type="molecule type" value="Genomic_DNA"/>
</dbReference>
<keyword evidence="2" id="KW-1185">Reference proteome</keyword>
<proteinExistence type="predicted"/>
<dbReference type="Proteomes" id="UP000184159">
    <property type="component" value="Unassembled WGS sequence"/>
</dbReference>
<dbReference type="AlphaFoldDB" id="A0A1M4SEK4"/>
<gene>
    <name evidence="1" type="ORF">SAMN02745781_00045</name>
</gene>
<organism evidence="1 2">
    <name type="scientific">Vibrio gazogenes DSM 21264 = NBRC 103151</name>
    <dbReference type="NCBI Taxonomy" id="1123492"/>
    <lineage>
        <taxon>Bacteria</taxon>
        <taxon>Pseudomonadati</taxon>
        <taxon>Pseudomonadota</taxon>
        <taxon>Gammaproteobacteria</taxon>
        <taxon>Vibrionales</taxon>
        <taxon>Vibrionaceae</taxon>
        <taxon>Vibrio</taxon>
    </lineage>
</organism>
<sequence>MSEAYCPVCRKVTPHKSIMRRCQTDQCTRWKEIQLFISLLIRGKHYYKMERQHFCRVCNHQNVRPVLVLPNSPQNEPRVS</sequence>